<dbReference type="EMBL" id="OUUY01000046">
    <property type="protein sequence ID" value="SPP99977.1"/>
    <property type="molecule type" value="Genomic_DNA"/>
</dbReference>
<keyword evidence="5" id="KW-0378">Hydrolase</keyword>
<dbReference type="SUPFAM" id="SSF52402">
    <property type="entry name" value="Adenine nucleotide alpha hydrolases-like"/>
    <property type="match status" value="1"/>
</dbReference>
<accession>A0A2U3QEY4</accession>
<evidence type="ECO:0000259" key="4">
    <source>
        <dbReference type="Pfam" id="PF18297"/>
    </source>
</evidence>
<dbReference type="AlphaFoldDB" id="A0A2U3QEY4"/>
<dbReference type="Proteomes" id="UP000245125">
    <property type="component" value="Unassembled WGS sequence"/>
</dbReference>
<dbReference type="Pfam" id="PF02568">
    <property type="entry name" value="ThiI"/>
    <property type="match status" value="1"/>
</dbReference>
<evidence type="ECO:0000313" key="5">
    <source>
        <dbReference type="EMBL" id="SPP99977.1"/>
    </source>
</evidence>
<dbReference type="GO" id="GO:0005524">
    <property type="term" value="F:ATP binding"/>
    <property type="evidence" value="ECO:0007669"/>
    <property type="project" value="UniProtKB-KW"/>
</dbReference>
<proteinExistence type="predicted"/>
<dbReference type="PANTHER" id="PTHR11933:SF6">
    <property type="entry name" value="THIL AANH DOMAIN-CONTAINING PROTEIN"/>
    <property type="match status" value="1"/>
</dbReference>
<keyword evidence="1" id="KW-0547">Nucleotide-binding</keyword>
<dbReference type="GO" id="GO:0004810">
    <property type="term" value="F:CCA tRNA nucleotidyltransferase activity"/>
    <property type="evidence" value="ECO:0007669"/>
    <property type="project" value="InterPro"/>
</dbReference>
<dbReference type="Pfam" id="PF18297">
    <property type="entry name" value="NFACT-R_2"/>
    <property type="match status" value="1"/>
</dbReference>
<evidence type="ECO:0000256" key="2">
    <source>
        <dbReference type="ARBA" id="ARBA00022840"/>
    </source>
</evidence>
<reference evidence="6" key="1">
    <citation type="submission" date="2018-03" db="EMBL/GenBank/DDBJ databases">
        <authorList>
            <person name="Zecchin S."/>
        </authorList>
    </citation>
    <scope>NUCLEOTIDE SEQUENCE [LARGE SCALE GENOMIC DNA]</scope>
</reference>
<dbReference type="InterPro" id="IPR014729">
    <property type="entry name" value="Rossmann-like_a/b/a_fold"/>
</dbReference>
<keyword evidence="2" id="KW-0067">ATP-binding</keyword>
<sequence length="347" mass="38708">MKRHRAVALYSGGLDSTLAILAVLRQGIEVKAVTFMNHFGCDVSDRSSCSKNPFAAAEKFGFEVKMSHLSWKFLDIVKSPKFGHGKNMNPCVDCRILMLREAKEFMEMSDAEFIVTGEVLGQRPMSQRRDSLNIIDRESGLRGSVLRPLSAKLLKPTVPEEQGIIDRELLYDFGGRSRKPQMALAEEFGLTEYPAPAGGCLLTEPNYAYRLRELLDHNPNPSYLDLQLLRIGRHFRISPGCKVIVGRDHSENDALLKLSDGKSPLMRVLGHGSPLTLLVGRTDEQAIRTAAALCARYSDARKLGDVDVRVISGVSEGLHICVIPAVDFNIEQFKIEKKVRDRSLQRT</sequence>
<evidence type="ECO:0000256" key="1">
    <source>
        <dbReference type="ARBA" id="ARBA00022741"/>
    </source>
</evidence>
<organism evidence="5 6">
    <name type="scientific">Candidatus Sulfobium mesophilum</name>
    <dbReference type="NCBI Taxonomy" id="2016548"/>
    <lineage>
        <taxon>Bacteria</taxon>
        <taxon>Pseudomonadati</taxon>
        <taxon>Nitrospirota</taxon>
        <taxon>Nitrospiria</taxon>
        <taxon>Nitrospirales</taxon>
        <taxon>Nitrospiraceae</taxon>
        <taxon>Candidatus Sulfobium</taxon>
    </lineage>
</organism>
<dbReference type="InterPro" id="IPR059101">
    <property type="entry name" value="NFACT-R_2"/>
</dbReference>
<protein>
    <submittedName>
        <fullName evidence="5">Thiamin biosynthesis protein ThiI-related adenine nucleotide alpha hydrolase superfamily protein</fullName>
    </submittedName>
</protein>
<feature type="domain" description="NFACT protein RNA binding" evidence="4">
    <location>
        <begin position="232"/>
        <end position="330"/>
    </location>
</feature>
<name>A0A2U3QEY4_9BACT</name>
<dbReference type="Gene3D" id="3.40.50.620">
    <property type="entry name" value="HUPs"/>
    <property type="match status" value="1"/>
</dbReference>
<evidence type="ECO:0000313" key="6">
    <source>
        <dbReference type="Proteomes" id="UP000245125"/>
    </source>
</evidence>
<dbReference type="PANTHER" id="PTHR11933">
    <property type="entry name" value="TRNA 5-METHYLAMINOMETHYL-2-THIOURIDYLATE -METHYLTRANSFERASE"/>
    <property type="match status" value="1"/>
</dbReference>
<gene>
    <name evidence="5" type="ORF">NBG4_140037</name>
</gene>
<keyword evidence="6" id="KW-1185">Reference proteome</keyword>
<dbReference type="OrthoDB" id="9781887at2"/>
<dbReference type="InterPro" id="IPR020536">
    <property type="entry name" value="ThiI_AANH"/>
</dbReference>
<feature type="domain" description="Thil AANH" evidence="3">
    <location>
        <begin position="5"/>
        <end position="149"/>
    </location>
</feature>
<evidence type="ECO:0000259" key="3">
    <source>
        <dbReference type="Pfam" id="PF02568"/>
    </source>
</evidence>
<dbReference type="GO" id="GO:0016787">
    <property type="term" value="F:hydrolase activity"/>
    <property type="evidence" value="ECO:0007669"/>
    <property type="project" value="UniProtKB-KW"/>
</dbReference>